<keyword evidence="6 7" id="KW-0472">Membrane</keyword>
<evidence type="ECO:0000259" key="8">
    <source>
        <dbReference type="Pfam" id="PF01757"/>
    </source>
</evidence>
<sequence>MAKQHLAAIEYIRGISMLGVIGIHVGSQYLMNPASNAHLTALFEIATRFSVPIFFFISAFGIFYNMDLDKPFSYRRFLQKRSRAVVLPYLVWSLFYLLHDGWLYGIGFPAPLSLASIIFFGNAKYQLYFLVILIWFYLLMPLWISIVKHINGKGLLLLFALQVAFNYFSSFNVPFNTMVYGMENPVLKSFLLYRLNYWVLHYVFIFIIGGYLAVHFDAFKAFMHNERKSICLFFAVSLIGLLSYYYFLLSFRNYTQMDAINTAHQLCPLGIVYTLAASLFFFTIFTEQRYPQILNSLFSLLGRHSYFAYLVHPFFIGYMMLALEGRGIIMTAPKAIAFYLATVVLSIAAAAITRSIGERFPMLNMLTLGKR</sequence>
<evidence type="ECO:0000256" key="6">
    <source>
        <dbReference type="ARBA" id="ARBA00023136"/>
    </source>
</evidence>
<dbReference type="AlphaFoldDB" id="C9LW85"/>
<dbReference type="GO" id="GO:0009246">
    <property type="term" value="P:enterobacterial common antigen biosynthetic process"/>
    <property type="evidence" value="ECO:0007669"/>
    <property type="project" value="TreeGrafter"/>
</dbReference>
<comment type="similarity">
    <text evidence="2">Belongs to the acyltransferase 3 family.</text>
</comment>
<dbReference type="STRING" id="546271.Selsp_0903"/>
<feature type="transmembrane region" description="Helical" evidence="7">
    <location>
        <begin position="12"/>
        <end position="30"/>
    </location>
</feature>
<dbReference type="GO" id="GO:0005886">
    <property type="term" value="C:plasma membrane"/>
    <property type="evidence" value="ECO:0007669"/>
    <property type="project" value="UniProtKB-SubCell"/>
</dbReference>
<comment type="subcellular location">
    <subcellularLocation>
        <location evidence="1">Cell membrane</location>
        <topology evidence="1">Multi-pass membrane protein</topology>
    </subcellularLocation>
</comment>
<gene>
    <name evidence="9" type="ordered locus">Selsp_0903</name>
    <name evidence="10" type="ORF">SELSPUOL_01739</name>
</gene>
<dbReference type="KEGG" id="ssg:Selsp_0903"/>
<organism evidence="10 11">
    <name type="scientific">Selenomonas sputigena (strain ATCC 35185 / DSM 20758 / CCUG 44933 / VPI D19B-28)</name>
    <dbReference type="NCBI Taxonomy" id="546271"/>
    <lineage>
        <taxon>Bacteria</taxon>
        <taxon>Bacillati</taxon>
        <taxon>Bacillota</taxon>
        <taxon>Negativicutes</taxon>
        <taxon>Selenomonadales</taxon>
        <taxon>Selenomonadaceae</taxon>
        <taxon>Selenomonas</taxon>
    </lineage>
</organism>
<dbReference type="Pfam" id="PF01757">
    <property type="entry name" value="Acyl_transf_3"/>
    <property type="match status" value="1"/>
</dbReference>
<evidence type="ECO:0000313" key="12">
    <source>
        <dbReference type="Proteomes" id="UP000011124"/>
    </source>
</evidence>
<feature type="transmembrane region" description="Helical" evidence="7">
    <location>
        <begin position="306"/>
        <end position="323"/>
    </location>
</feature>
<protein>
    <submittedName>
        <fullName evidence="9 10">Acyltransferase</fullName>
    </submittedName>
</protein>
<dbReference type="PANTHER" id="PTHR40074:SF2">
    <property type="entry name" value="O-ACETYLTRANSFERASE WECH"/>
    <property type="match status" value="1"/>
</dbReference>
<feature type="transmembrane region" description="Helical" evidence="7">
    <location>
        <begin position="45"/>
        <end position="64"/>
    </location>
</feature>
<name>C9LW85_SELS3</name>
<dbReference type="RefSeq" id="WP_006193034.1">
    <property type="nucleotide sequence ID" value="NC_015437.1"/>
</dbReference>
<dbReference type="OrthoDB" id="1661854at2"/>
<evidence type="ECO:0000256" key="4">
    <source>
        <dbReference type="ARBA" id="ARBA00022692"/>
    </source>
</evidence>
<feature type="transmembrane region" description="Helical" evidence="7">
    <location>
        <begin position="263"/>
        <end position="285"/>
    </location>
</feature>
<dbReference type="EMBL" id="ACKP02000040">
    <property type="protein sequence ID" value="EEX76888.1"/>
    <property type="molecule type" value="Genomic_DNA"/>
</dbReference>
<feature type="domain" description="Acyltransferase 3" evidence="8">
    <location>
        <begin position="7"/>
        <end position="349"/>
    </location>
</feature>
<evidence type="ECO:0000256" key="2">
    <source>
        <dbReference type="ARBA" id="ARBA00007400"/>
    </source>
</evidence>
<keyword evidence="10" id="KW-0808">Transferase</keyword>
<dbReference type="Proteomes" id="UP000011124">
    <property type="component" value="Chromosome"/>
</dbReference>
<dbReference type="EMBL" id="CP002637">
    <property type="protein sequence ID" value="AEB99867.1"/>
    <property type="molecule type" value="Genomic_DNA"/>
</dbReference>
<evidence type="ECO:0000313" key="9">
    <source>
        <dbReference type="EMBL" id="AEB99867.1"/>
    </source>
</evidence>
<evidence type="ECO:0000313" key="10">
    <source>
        <dbReference type="EMBL" id="EEX76888.1"/>
    </source>
</evidence>
<keyword evidence="4 7" id="KW-0812">Transmembrane</keyword>
<feature type="transmembrane region" description="Helical" evidence="7">
    <location>
        <begin position="125"/>
        <end position="144"/>
    </location>
</feature>
<dbReference type="InterPro" id="IPR002656">
    <property type="entry name" value="Acyl_transf_3_dom"/>
</dbReference>
<evidence type="ECO:0000256" key="5">
    <source>
        <dbReference type="ARBA" id="ARBA00022989"/>
    </source>
</evidence>
<reference evidence="9 12" key="2">
    <citation type="submission" date="2011-04" db="EMBL/GenBank/DDBJ databases">
        <title>The complete genome of Selenomonas sputigena DSM 20758.</title>
        <authorList>
            <consortium name="US DOE Joint Genome Institute (JGI-PGF)"/>
            <person name="Lucas S."/>
            <person name="Copeland A."/>
            <person name="Lapidus A."/>
            <person name="Bruce D."/>
            <person name="Goodwin L."/>
            <person name="Pitluck S."/>
            <person name="Peters L."/>
            <person name="Kyrpides N."/>
            <person name="Mavromatis K."/>
            <person name="Ivanova N."/>
            <person name="Ovchinnikova G."/>
            <person name="Teshima H."/>
            <person name="Detter J.C."/>
            <person name="Tapia R."/>
            <person name="Han C."/>
            <person name="Land M."/>
            <person name="Hauser L."/>
            <person name="Markowitz V."/>
            <person name="Cheng J.-F."/>
            <person name="Hugenholtz P."/>
            <person name="Woyke T."/>
            <person name="Wu D."/>
            <person name="Gronow S."/>
            <person name="Wellnitz S."/>
            <person name="Schneider S."/>
            <person name="Klenk H.-P."/>
            <person name="Eisen J.A."/>
        </authorList>
    </citation>
    <scope>NUCLEOTIDE SEQUENCE [LARGE SCALE GENOMIC DNA]</scope>
    <source>
        <strain evidence="9">ATCC 35185</strain>
        <strain evidence="12">ATCC 35185 / DSM 20758 / VPI D19B-28</strain>
    </source>
</reference>
<feature type="transmembrane region" description="Helical" evidence="7">
    <location>
        <begin position="195"/>
        <end position="218"/>
    </location>
</feature>
<accession>C9LW85</accession>
<feature type="transmembrane region" description="Helical" evidence="7">
    <location>
        <begin position="335"/>
        <end position="356"/>
    </location>
</feature>
<evidence type="ECO:0000313" key="11">
    <source>
        <dbReference type="Proteomes" id="UP000003505"/>
    </source>
</evidence>
<reference evidence="10 11" key="1">
    <citation type="submission" date="2009-09" db="EMBL/GenBank/DDBJ databases">
        <authorList>
            <person name="Weinstock G."/>
            <person name="Sodergren E."/>
            <person name="Clifton S."/>
            <person name="Fulton L."/>
            <person name="Fulton B."/>
            <person name="Courtney L."/>
            <person name="Fronick C."/>
            <person name="Harrison M."/>
            <person name="Strong C."/>
            <person name="Farmer C."/>
            <person name="Delahaunty K."/>
            <person name="Markovic C."/>
            <person name="Hall O."/>
            <person name="Minx P."/>
            <person name="Tomlinson C."/>
            <person name="Mitreva M."/>
            <person name="Nelson J."/>
            <person name="Hou S."/>
            <person name="Wollam A."/>
            <person name="Pepin K.H."/>
            <person name="Johnson M."/>
            <person name="Bhonagiri V."/>
            <person name="Nash W.E."/>
            <person name="Warren W."/>
            <person name="Chinwalla A."/>
            <person name="Mardis E.R."/>
            <person name="Wilson R.K."/>
        </authorList>
    </citation>
    <scope>NUCLEOTIDE SEQUENCE [LARGE SCALE GENOMIC DNA]</scope>
    <source>
        <strain evidence="10">ATCC 35185</strain>
        <strain evidence="11">ATCC 35185 / DSM 20758 / VPI D19B-28</strain>
    </source>
</reference>
<feature type="transmembrane region" description="Helical" evidence="7">
    <location>
        <begin position="85"/>
        <end position="105"/>
    </location>
</feature>
<keyword evidence="3" id="KW-1003">Cell membrane</keyword>
<proteinExistence type="inferred from homology"/>
<feature type="transmembrane region" description="Helical" evidence="7">
    <location>
        <begin position="230"/>
        <end position="251"/>
    </location>
</feature>
<evidence type="ECO:0000256" key="7">
    <source>
        <dbReference type="SAM" id="Phobius"/>
    </source>
</evidence>
<evidence type="ECO:0000256" key="1">
    <source>
        <dbReference type="ARBA" id="ARBA00004651"/>
    </source>
</evidence>
<evidence type="ECO:0000256" key="3">
    <source>
        <dbReference type="ARBA" id="ARBA00022475"/>
    </source>
</evidence>
<dbReference type="Proteomes" id="UP000003505">
    <property type="component" value="Unassembled WGS sequence"/>
</dbReference>
<dbReference type="HOGENOM" id="CLU_047714_1_1_9"/>
<keyword evidence="12" id="KW-1185">Reference proteome</keyword>
<dbReference type="PANTHER" id="PTHR40074">
    <property type="entry name" value="O-ACETYLTRANSFERASE WECH"/>
    <property type="match status" value="1"/>
</dbReference>
<keyword evidence="10" id="KW-0012">Acyltransferase</keyword>
<feature type="transmembrane region" description="Helical" evidence="7">
    <location>
        <begin position="156"/>
        <end position="175"/>
    </location>
</feature>
<dbReference type="GO" id="GO:0016413">
    <property type="term" value="F:O-acetyltransferase activity"/>
    <property type="evidence" value="ECO:0007669"/>
    <property type="project" value="TreeGrafter"/>
</dbReference>
<keyword evidence="5 7" id="KW-1133">Transmembrane helix</keyword>
<dbReference type="eggNOG" id="COG1835">
    <property type="taxonomic scope" value="Bacteria"/>
</dbReference>